<evidence type="ECO:0000313" key="3">
    <source>
        <dbReference type="Proteomes" id="UP000198723"/>
    </source>
</evidence>
<dbReference type="CDD" id="cd05269">
    <property type="entry name" value="TMR_SDR_a"/>
    <property type="match status" value="1"/>
</dbReference>
<dbReference type="PANTHER" id="PTHR47129:SF1">
    <property type="entry name" value="NMRA-LIKE DOMAIN-CONTAINING PROTEIN"/>
    <property type="match status" value="1"/>
</dbReference>
<evidence type="ECO:0000313" key="2">
    <source>
        <dbReference type="EMBL" id="SCB57440.1"/>
    </source>
</evidence>
<dbReference type="EMBL" id="FMAJ01000002">
    <property type="protein sequence ID" value="SCB57440.1"/>
    <property type="molecule type" value="Genomic_DNA"/>
</dbReference>
<protein>
    <submittedName>
        <fullName evidence="2">NAD(P)H dehydrogenase (Quinone)</fullName>
    </submittedName>
</protein>
<name>A0A1C3XYW3_9HYPH</name>
<evidence type="ECO:0000259" key="1">
    <source>
        <dbReference type="Pfam" id="PF05368"/>
    </source>
</evidence>
<dbReference type="InterPro" id="IPR052718">
    <property type="entry name" value="NmrA-type_oxidoreductase"/>
</dbReference>
<gene>
    <name evidence="2" type="ORF">GA0061105_102432</name>
</gene>
<dbReference type="Proteomes" id="UP000198723">
    <property type="component" value="Unassembled WGS sequence"/>
</dbReference>
<dbReference type="SUPFAM" id="SSF51735">
    <property type="entry name" value="NAD(P)-binding Rossmann-fold domains"/>
    <property type="match status" value="1"/>
</dbReference>
<reference evidence="2 3" key="1">
    <citation type="submission" date="2016-08" db="EMBL/GenBank/DDBJ databases">
        <authorList>
            <person name="Seilhamer J.J."/>
        </authorList>
    </citation>
    <scope>NUCLEOTIDE SEQUENCE [LARGE SCALE GENOMIC DNA]</scope>
    <source>
        <strain evidence="2 3">HBR26</strain>
    </source>
</reference>
<dbReference type="STRING" id="1138170.GA0061105_102432"/>
<dbReference type="RefSeq" id="WP_092748851.1">
    <property type="nucleotide sequence ID" value="NZ_FMAJ01000002.1"/>
</dbReference>
<dbReference type="Pfam" id="PF05368">
    <property type="entry name" value="NmrA"/>
    <property type="match status" value="1"/>
</dbReference>
<dbReference type="InterPro" id="IPR036291">
    <property type="entry name" value="NAD(P)-bd_dom_sf"/>
</dbReference>
<accession>A0A1C3XYW3</accession>
<feature type="domain" description="NmrA-like" evidence="1">
    <location>
        <begin position="2"/>
        <end position="252"/>
    </location>
</feature>
<dbReference type="Gene3D" id="3.90.25.10">
    <property type="entry name" value="UDP-galactose 4-epimerase, domain 1"/>
    <property type="match status" value="1"/>
</dbReference>
<sequence>MSETILVTGAAGQLGQRVIHHLIETYKVAPGKIVAATRNPEKLSALAAKGVVTRKADFDDAAGLEKAFAGIDRLLIISTDALDTPGKRLTQHKAAVAAAAKAGVKHIAYTSMPAPDDSLVVFAPDHLGSENAVKASGVDYTIFRNAWYHDNYLHGMPHNLQGGKWYSATGDGKISTISRDDCALAIAAALASGTSENATYTLTGAELLTNRQVAATVSEAAGKPLEVVDVNDEQLGQGIRGAGLPDFIADMLVSADANTRAGKFAIVTEDFTKLTGKHPQPLKDFFVAHKAALTAAGSAGGH</sequence>
<dbReference type="Gene3D" id="3.40.50.720">
    <property type="entry name" value="NAD(P)-binding Rossmann-like Domain"/>
    <property type="match status" value="1"/>
</dbReference>
<proteinExistence type="predicted"/>
<dbReference type="InterPro" id="IPR008030">
    <property type="entry name" value="NmrA-like"/>
</dbReference>
<dbReference type="AlphaFoldDB" id="A0A1C3XYW3"/>
<dbReference type="PANTHER" id="PTHR47129">
    <property type="entry name" value="QUINONE OXIDOREDUCTASE 2"/>
    <property type="match status" value="1"/>
</dbReference>
<organism evidence="2 3">
    <name type="scientific">Rhizobium aethiopicum</name>
    <dbReference type="NCBI Taxonomy" id="1138170"/>
    <lineage>
        <taxon>Bacteria</taxon>
        <taxon>Pseudomonadati</taxon>
        <taxon>Pseudomonadota</taxon>
        <taxon>Alphaproteobacteria</taxon>
        <taxon>Hyphomicrobiales</taxon>
        <taxon>Rhizobiaceae</taxon>
        <taxon>Rhizobium/Agrobacterium group</taxon>
        <taxon>Rhizobium</taxon>
    </lineage>
</organism>